<gene>
    <name evidence="2" type="ORF">pBPS115</name>
</gene>
<feature type="transmembrane region" description="Helical" evidence="1">
    <location>
        <begin position="80"/>
        <end position="104"/>
    </location>
</feature>
<keyword evidence="2" id="KW-0614">Plasmid</keyword>
<geneLocation type="plasmid" evidence="2">
    <name>pBPSE01</name>
</geneLocation>
<evidence type="ECO:0000313" key="2">
    <source>
        <dbReference type="EMBL" id="AJL34998.1"/>
    </source>
</evidence>
<name>A0A0C5BF17_BURPE</name>
<keyword evidence="1" id="KW-0472">Membrane</keyword>
<dbReference type="AlphaFoldDB" id="A0A0C5BF17"/>
<organism evidence="2">
    <name type="scientific">Burkholderia pseudomallei</name>
    <name type="common">Pseudomonas pseudomallei</name>
    <dbReference type="NCBI Taxonomy" id="28450"/>
    <lineage>
        <taxon>Bacteria</taxon>
        <taxon>Pseudomonadati</taxon>
        <taxon>Pseudomonadota</taxon>
        <taxon>Betaproteobacteria</taxon>
        <taxon>Burkholderiales</taxon>
        <taxon>Burkholderiaceae</taxon>
        <taxon>Burkholderia</taxon>
        <taxon>pseudomallei group</taxon>
    </lineage>
</organism>
<feature type="transmembrane region" description="Helical" evidence="1">
    <location>
        <begin position="208"/>
        <end position="229"/>
    </location>
</feature>
<keyword evidence="1" id="KW-0812">Transmembrane</keyword>
<feature type="transmembrane region" description="Helical" evidence="1">
    <location>
        <begin position="142"/>
        <end position="161"/>
    </location>
</feature>
<feature type="transmembrane region" description="Helical" evidence="1">
    <location>
        <begin position="21"/>
        <end position="39"/>
    </location>
</feature>
<feature type="transmembrane region" description="Helical" evidence="1">
    <location>
        <begin position="168"/>
        <end position="188"/>
    </location>
</feature>
<keyword evidence="1" id="KW-1133">Transmembrane helix</keyword>
<dbReference type="RefSeq" id="WP_058034883.1">
    <property type="nucleotide sequence ID" value="NZ_KF418775.1"/>
</dbReference>
<feature type="transmembrane region" description="Helical" evidence="1">
    <location>
        <begin position="116"/>
        <end position="136"/>
    </location>
</feature>
<protein>
    <submittedName>
        <fullName evidence="2">Uncharacterized protein</fullName>
    </submittedName>
</protein>
<sequence length="243" mass="26198">MSELRASRRCWSIEHWPQPLRILYHALLGGLLIVIASTFEAAGDAWRKAAQHGDPAARAARAWVRAAVGHHDALSALEHAATGAGCALIGFGILQVGYAVLVSGRDRPVEPFAEPFVAWQWAVFALGVAALSYGVGSVMYPGTRVLMGVITAAYVLVPLIYRQQVARAALAVPQWFTAVAGSGFWLFLDVMWKIYHAPRVHEAPAMVAVHLGLGLAGLVIVSWGLGWIARRTAWLHPTPTGVQ</sequence>
<evidence type="ECO:0000256" key="1">
    <source>
        <dbReference type="SAM" id="Phobius"/>
    </source>
</evidence>
<accession>A0A0C5BF17</accession>
<reference evidence="2" key="1">
    <citation type="submission" date="2013-07" db="EMBL/GenBank/DDBJ databases">
        <title>Complete sequence of a native Burkholderia pseudomallei plasmid.</title>
        <authorList>
            <person name="Stone J.K."/>
            <person name="Bollig M.C."/>
            <person name="Gibbons H.S."/>
            <person name="Mayo M."/>
            <person name="Currie B.J."/>
            <person name="Keim P."/>
            <person name="Tuanyok A."/>
        </authorList>
    </citation>
    <scope>NUCLEOTIDE SEQUENCE</scope>
    <source>
        <strain evidence="2">MSHR1950</strain>
        <plasmid evidence="2">pBPSE01</plasmid>
    </source>
</reference>
<dbReference type="EMBL" id="KF418775">
    <property type="protein sequence ID" value="AJL34998.1"/>
    <property type="molecule type" value="Genomic_DNA"/>
</dbReference>
<proteinExistence type="predicted"/>